<protein>
    <recommendedName>
        <fullName evidence="4">Transcriptional regulatory protein RXT2 N-terminal domain-containing protein</fullName>
    </recommendedName>
</protein>
<evidence type="ECO:0000313" key="3">
    <source>
        <dbReference type="Proteomes" id="UP001385951"/>
    </source>
</evidence>
<sequence>MTSQPPSSASRPPTSHQNGLKRHTSFDESRYEDPNYVSLPSNDMNAWYYPSHGHDSDVEDDDIRFHPAVGNWGRKSAKEARWIRRGKQVPWGPGIEEWQIEEHARKRIKLMLPPHTDEDEPITLPHLRSPSPPITAPYPAPEMQHTTYTSFVMDPSVTHTFRSCLLDELECATNNLIEGETSLRRALGRLIQVLHEDPDRENNGEDVVPKREDEGDGEEDDPEVQRLSRAPDLTPAIYKIFLDNVPNMTAPIHDSRQQSREEAAFTNLEKSLGALRELHDDGREYIERLEEIREYIGYSRIQRNAIWDMVREKALKELQKTAYVAAG</sequence>
<evidence type="ECO:0008006" key="4">
    <source>
        <dbReference type="Google" id="ProtNLM"/>
    </source>
</evidence>
<feature type="region of interest" description="Disordered" evidence="1">
    <location>
        <begin position="1"/>
        <end position="37"/>
    </location>
</feature>
<feature type="region of interest" description="Disordered" evidence="1">
    <location>
        <begin position="196"/>
        <end position="229"/>
    </location>
</feature>
<accession>A0AAW0GMC0</accession>
<dbReference type="EMBL" id="JASBNA010000002">
    <property type="protein sequence ID" value="KAK7694365.1"/>
    <property type="molecule type" value="Genomic_DNA"/>
</dbReference>
<dbReference type="AlphaFoldDB" id="A0AAW0GMC0"/>
<organism evidence="2 3">
    <name type="scientific">Cerrena zonata</name>
    <dbReference type="NCBI Taxonomy" id="2478898"/>
    <lineage>
        <taxon>Eukaryota</taxon>
        <taxon>Fungi</taxon>
        <taxon>Dikarya</taxon>
        <taxon>Basidiomycota</taxon>
        <taxon>Agaricomycotina</taxon>
        <taxon>Agaricomycetes</taxon>
        <taxon>Polyporales</taxon>
        <taxon>Cerrenaceae</taxon>
        <taxon>Cerrena</taxon>
    </lineage>
</organism>
<keyword evidence="3" id="KW-1185">Reference proteome</keyword>
<evidence type="ECO:0000313" key="2">
    <source>
        <dbReference type="EMBL" id="KAK7694365.1"/>
    </source>
</evidence>
<feature type="compositionally biased region" description="Polar residues" evidence="1">
    <location>
        <begin position="1"/>
        <end position="18"/>
    </location>
</feature>
<proteinExistence type="predicted"/>
<feature type="compositionally biased region" description="Basic and acidic residues" evidence="1">
    <location>
        <begin position="196"/>
        <end position="213"/>
    </location>
</feature>
<evidence type="ECO:0000256" key="1">
    <source>
        <dbReference type="SAM" id="MobiDB-lite"/>
    </source>
</evidence>
<feature type="compositionally biased region" description="Basic and acidic residues" evidence="1">
    <location>
        <begin position="24"/>
        <end position="33"/>
    </location>
</feature>
<comment type="caution">
    <text evidence="2">The sequence shown here is derived from an EMBL/GenBank/DDBJ whole genome shotgun (WGS) entry which is preliminary data.</text>
</comment>
<dbReference type="Proteomes" id="UP001385951">
    <property type="component" value="Unassembled WGS sequence"/>
</dbReference>
<reference evidence="2 3" key="1">
    <citation type="submission" date="2022-09" db="EMBL/GenBank/DDBJ databases">
        <authorList>
            <person name="Palmer J.M."/>
        </authorList>
    </citation>
    <scope>NUCLEOTIDE SEQUENCE [LARGE SCALE GENOMIC DNA]</scope>
    <source>
        <strain evidence="2 3">DSM 7382</strain>
    </source>
</reference>
<gene>
    <name evidence="2" type="ORF">QCA50_001551</name>
</gene>
<name>A0AAW0GMC0_9APHY</name>